<evidence type="ECO:0000259" key="3">
    <source>
        <dbReference type="Pfam" id="PF13490"/>
    </source>
</evidence>
<organism evidence="4 5">
    <name type="scientific">Antrihabitans spumae</name>
    <dbReference type="NCBI Taxonomy" id="3373370"/>
    <lineage>
        <taxon>Bacteria</taxon>
        <taxon>Bacillati</taxon>
        <taxon>Actinomycetota</taxon>
        <taxon>Actinomycetes</taxon>
        <taxon>Mycobacteriales</taxon>
        <taxon>Nocardiaceae</taxon>
        <taxon>Antrihabitans</taxon>
    </lineage>
</organism>
<dbReference type="InterPro" id="IPR041916">
    <property type="entry name" value="Anti_sigma_zinc_sf"/>
</dbReference>
<comment type="caution">
    <text evidence="4">The sequence shown here is derived from an EMBL/GenBank/DDBJ whole genome shotgun (WGS) entry which is preliminary data.</text>
</comment>
<evidence type="ECO:0000256" key="2">
    <source>
        <dbReference type="ARBA" id="ARBA00023163"/>
    </source>
</evidence>
<proteinExistence type="predicted"/>
<sequence length="82" mass="9380">MTATPMDCQDLVELITAYLDDALDEPTRRRFDEHLAECDPCVAYVEQFKTTVGSLASLQTDAPQQLNPDFTLRLLNAFRDWK</sequence>
<dbReference type="Gene3D" id="1.10.10.1320">
    <property type="entry name" value="Anti-sigma factor, zinc-finger domain"/>
    <property type="match status" value="1"/>
</dbReference>
<evidence type="ECO:0000313" key="4">
    <source>
        <dbReference type="EMBL" id="MFH5210245.1"/>
    </source>
</evidence>
<keyword evidence="1" id="KW-0805">Transcription regulation</keyword>
<reference evidence="4 5" key="1">
    <citation type="submission" date="2024-10" db="EMBL/GenBank/DDBJ databases">
        <authorList>
            <person name="Riesco R."/>
        </authorList>
    </citation>
    <scope>NUCLEOTIDE SEQUENCE [LARGE SCALE GENOMIC DNA]</scope>
    <source>
        <strain evidence="4 5">NCIMB 15449</strain>
    </source>
</reference>
<gene>
    <name evidence="4" type="ORF">ACHIPZ_18850</name>
</gene>
<dbReference type="RefSeq" id="WP_395115911.1">
    <property type="nucleotide sequence ID" value="NZ_JBIMSO010000060.1"/>
</dbReference>
<keyword evidence="2" id="KW-0804">Transcription</keyword>
<accession>A0ABW7JQG1</accession>
<dbReference type="Pfam" id="PF13490">
    <property type="entry name" value="zf-HC2"/>
    <property type="match status" value="1"/>
</dbReference>
<dbReference type="Proteomes" id="UP001609175">
    <property type="component" value="Unassembled WGS sequence"/>
</dbReference>
<dbReference type="EMBL" id="JBIMSO010000060">
    <property type="protein sequence ID" value="MFH5210245.1"/>
    <property type="molecule type" value="Genomic_DNA"/>
</dbReference>
<evidence type="ECO:0000313" key="5">
    <source>
        <dbReference type="Proteomes" id="UP001609175"/>
    </source>
</evidence>
<dbReference type="InterPro" id="IPR027383">
    <property type="entry name" value="Znf_put"/>
</dbReference>
<name>A0ABW7JQG1_9NOCA</name>
<feature type="domain" description="Putative zinc-finger" evidence="3">
    <location>
        <begin position="8"/>
        <end position="41"/>
    </location>
</feature>
<protein>
    <submittedName>
        <fullName evidence="4">Anti-sigma factor family protein</fullName>
    </submittedName>
</protein>
<evidence type="ECO:0000256" key="1">
    <source>
        <dbReference type="ARBA" id="ARBA00023015"/>
    </source>
</evidence>